<dbReference type="AlphaFoldDB" id="A0A218WHW8"/>
<accession>A0A218WHW8</accession>
<sequence>MGNPDPATEVACTHGECLRPWRWGRGRRLAAPAPESTKILSLRSWSIRGLRPPIGDPDPLSRFSMSSVGVGDLGDGVGVSD</sequence>
<proteinExistence type="predicted"/>
<dbReference type="Proteomes" id="UP000197138">
    <property type="component" value="Unassembled WGS sequence"/>
</dbReference>
<evidence type="ECO:0000313" key="3">
    <source>
        <dbReference type="Proteomes" id="UP000197138"/>
    </source>
</evidence>
<gene>
    <name evidence="2" type="ORF">CDL15_Pgr018300</name>
</gene>
<feature type="region of interest" description="Disordered" evidence="1">
    <location>
        <begin position="51"/>
        <end position="81"/>
    </location>
</feature>
<reference evidence="3" key="1">
    <citation type="journal article" date="2017" name="Plant J.">
        <title>The pomegranate (Punica granatum L.) genome and the genomics of punicalagin biosynthesis.</title>
        <authorList>
            <person name="Qin G."/>
            <person name="Xu C."/>
            <person name="Ming R."/>
            <person name="Tang H."/>
            <person name="Guyot R."/>
            <person name="Kramer E.M."/>
            <person name="Hu Y."/>
            <person name="Yi X."/>
            <person name="Qi Y."/>
            <person name="Xu X."/>
            <person name="Gao Z."/>
            <person name="Pan H."/>
            <person name="Jian J."/>
            <person name="Tian Y."/>
            <person name="Yue Z."/>
            <person name="Xu Y."/>
        </authorList>
    </citation>
    <scope>NUCLEOTIDE SEQUENCE [LARGE SCALE GENOMIC DNA]</scope>
    <source>
        <strain evidence="3">cv. Dabenzi</strain>
    </source>
</reference>
<protein>
    <submittedName>
        <fullName evidence="2">Uncharacterized protein</fullName>
    </submittedName>
</protein>
<evidence type="ECO:0000313" key="2">
    <source>
        <dbReference type="EMBL" id="OWM72415.1"/>
    </source>
</evidence>
<comment type="caution">
    <text evidence="2">The sequence shown here is derived from an EMBL/GenBank/DDBJ whole genome shotgun (WGS) entry which is preliminary data.</text>
</comment>
<name>A0A218WHW8_PUNGR</name>
<evidence type="ECO:0000256" key="1">
    <source>
        <dbReference type="SAM" id="MobiDB-lite"/>
    </source>
</evidence>
<feature type="compositionally biased region" description="Gly residues" evidence="1">
    <location>
        <begin position="71"/>
        <end position="81"/>
    </location>
</feature>
<organism evidence="2 3">
    <name type="scientific">Punica granatum</name>
    <name type="common">Pomegranate</name>
    <dbReference type="NCBI Taxonomy" id="22663"/>
    <lineage>
        <taxon>Eukaryota</taxon>
        <taxon>Viridiplantae</taxon>
        <taxon>Streptophyta</taxon>
        <taxon>Embryophyta</taxon>
        <taxon>Tracheophyta</taxon>
        <taxon>Spermatophyta</taxon>
        <taxon>Magnoliopsida</taxon>
        <taxon>eudicotyledons</taxon>
        <taxon>Gunneridae</taxon>
        <taxon>Pentapetalae</taxon>
        <taxon>rosids</taxon>
        <taxon>malvids</taxon>
        <taxon>Myrtales</taxon>
        <taxon>Lythraceae</taxon>
        <taxon>Punica</taxon>
    </lineage>
</organism>
<dbReference type="EMBL" id="MTKT01004293">
    <property type="protein sequence ID" value="OWM72415.1"/>
    <property type="molecule type" value="Genomic_DNA"/>
</dbReference>